<accession>A0A8X8ATI1</accession>
<dbReference type="PROSITE" id="PS50302">
    <property type="entry name" value="PUM"/>
    <property type="match status" value="1"/>
</dbReference>
<sequence>MAMTHNSPFSMSTMSVALQHIRFSKGISGSMPPPGFAPRASAVSDTSLNALFDLMTSGEGVAKFKQMISKSDRNELRIKVSLLTSDSDYFMKVVRNKYGSRRMQKLIGISDDVDTFHVLEFVKGNK</sequence>
<keyword evidence="1" id="KW-0677">Repeat</keyword>
<dbReference type="OrthoDB" id="10353653at2759"/>
<proteinExistence type="predicted"/>
<name>A0A8X8ATI1_BRACI</name>
<evidence type="ECO:0000256" key="2">
    <source>
        <dbReference type="ARBA" id="ARBA00022884"/>
    </source>
</evidence>
<protein>
    <submittedName>
        <fullName evidence="4">Uncharacterized protein</fullName>
    </submittedName>
</protein>
<evidence type="ECO:0000256" key="1">
    <source>
        <dbReference type="ARBA" id="ARBA00022737"/>
    </source>
</evidence>
<dbReference type="GO" id="GO:0003723">
    <property type="term" value="F:RNA binding"/>
    <property type="evidence" value="ECO:0007669"/>
    <property type="project" value="UniProtKB-KW"/>
</dbReference>
<dbReference type="Proteomes" id="UP000886595">
    <property type="component" value="Unassembled WGS sequence"/>
</dbReference>
<dbReference type="AlphaFoldDB" id="A0A8X8ATI1"/>
<keyword evidence="5" id="KW-1185">Reference proteome</keyword>
<dbReference type="EMBL" id="JAAMPC010000005">
    <property type="protein sequence ID" value="KAG2311018.1"/>
    <property type="molecule type" value="Genomic_DNA"/>
</dbReference>
<organism evidence="4 5">
    <name type="scientific">Brassica carinata</name>
    <name type="common">Ethiopian mustard</name>
    <name type="synonym">Abyssinian cabbage</name>
    <dbReference type="NCBI Taxonomy" id="52824"/>
    <lineage>
        <taxon>Eukaryota</taxon>
        <taxon>Viridiplantae</taxon>
        <taxon>Streptophyta</taxon>
        <taxon>Embryophyta</taxon>
        <taxon>Tracheophyta</taxon>
        <taxon>Spermatophyta</taxon>
        <taxon>Magnoliopsida</taxon>
        <taxon>eudicotyledons</taxon>
        <taxon>Gunneridae</taxon>
        <taxon>Pentapetalae</taxon>
        <taxon>rosids</taxon>
        <taxon>malvids</taxon>
        <taxon>Brassicales</taxon>
        <taxon>Brassicaceae</taxon>
        <taxon>Brassiceae</taxon>
        <taxon>Brassica</taxon>
    </lineage>
</organism>
<evidence type="ECO:0000313" key="5">
    <source>
        <dbReference type="Proteomes" id="UP000886595"/>
    </source>
</evidence>
<keyword evidence="2" id="KW-0694">RNA-binding</keyword>
<gene>
    <name evidence="4" type="ORF">Bca52824_022575</name>
</gene>
<reference evidence="4 5" key="1">
    <citation type="submission" date="2020-02" db="EMBL/GenBank/DDBJ databases">
        <authorList>
            <person name="Ma Q."/>
            <person name="Huang Y."/>
            <person name="Song X."/>
            <person name="Pei D."/>
        </authorList>
    </citation>
    <scope>NUCLEOTIDE SEQUENCE [LARGE SCALE GENOMIC DNA]</scope>
    <source>
        <strain evidence="4">Sxm20200214</strain>
        <tissue evidence="4">Leaf</tissue>
    </source>
</reference>
<feature type="repeat" description="Pumilio" evidence="3">
    <location>
        <begin position="81"/>
        <end position="120"/>
    </location>
</feature>
<dbReference type="InterPro" id="IPR001313">
    <property type="entry name" value="Pumilio_RNA-bd_rpt"/>
</dbReference>
<evidence type="ECO:0000256" key="3">
    <source>
        <dbReference type="PROSITE-ProRule" id="PRU00317"/>
    </source>
</evidence>
<evidence type="ECO:0000313" key="4">
    <source>
        <dbReference type="EMBL" id="KAG2311018.1"/>
    </source>
</evidence>
<comment type="caution">
    <text evidence="4">The sequence shown here is derived from an EMBL/GenBank/DDBJ whole genome shotgun (WGS) entry which is preliminary data.</text>
</comment>